<accession>A0ABX3A8A0</accession>
<evidence type="ECO:0000313" key="1">
    <source>
        <dbReference type="EMBL" id="ODN43956.1"/>
    </source>
</evidence>
<dbReference type="EMBL" id="MDTU01000001">
    <property type="protein sequence ID" value="ODN43956.1"/>
    <property type="molecule type" value="Genomic_DNA"/>
</dbReference>
<evidence type="ECO:0000313" key="2">
    <source>
        <dbReference type="Proteomes" id="UP000094329"/>
    </source>
</evidence>
<comment type="caution">
    <text evidence="1">The sequence shown here is derived from an EMBL/GenBank/DDBJ whole genome shotgun (WGS) entry which is preliminary data.</text>
</comment>
<protein>
    <submittedName>
        <fullName evidence="1">Uncharacterized protein</fullName>
    </submittedName>
</protein>
<gene>
    <name evidence="1" type="ORF">BGC07_15030</name>
</gene>
<dbReference type="Proteomes" id="UP000094329">
    <property type="component" value="Unassembled WGS sequence"/>
</dbReference>
<reference evidence="1 2" key="1">
    <citation type="submission" date="2016-08" db="EMBL/GenBank/DDBJ databases">
        <title>Draft genome sequence of Candidatus Piscirickettsia litoralis, from seawater.</title>
        <authorList>
            <person name="Wan X."/>
            <person name="Lee A.J."/>
            <person name="Hou S."/>
            <person name="Donachie S.P."/>
        </authorList>
    </citation>
    <scope>NUCLEOTIDE SEQUENCE [LARGE SCALE GENOMIC DNA]</scope>
    <source>
        <strain evidence="1 2">Y2</strain>
    </source>
</reference>
<organism evidence="1 2">
    <name type="scientific">Piscirickettsia litoralis</name>
    <dbReference type="NCBI Taxonomy" id="1891921"/>
    <lineage>
        <taxon>Bacteria</taxon>
        <taxon>Pseudomonadati</taxon>
        <taxon>Pseudomonadota</taxon>
        <taxon>Gammaproteobacteria</taxon>
        <taxon>Thiotrichales</taxon>
        <taxon>Piscirickettsiaceae</taxon>
        <taxon>Piscirickettsia</taxon>
    </lineage>
</organism>
<name>A0ABX3A8A0_9GAMM</name>
<proteinExistence type="predicted"/>
<sequence length="131" mass="15098">MLTALKIPSDNKIGQHHVRVSGYFHKDVFNQLEEIRYSAKETTVVFSFDEPNKQQSCKSYDATDGSSTWFESVKPQKPIIVQVHKNDLHYEVHGSLYTFVDFTGHHMADYTNQYALQRVNQLNIAKDVTFG</sequence>
<keyword evidence="2" id="KW-1185">Reference proteome</keyword>
<dbReference type="RefSeq" id="WP_069313752.1">
    <property type="nucleotide sequence ID" value="NZ_MDTU01000001.1"/>
</dbReference>